<dbReference type="Proteomes" id="UP000593570">
    <property type="component" value="Unassembled WGS sequence"/>
</dbReference>
<dbReference type="AlphaFoldDB" id="A0A8H6H1N0"/>
<keyword evidence="1 2" id="KW-0479">Metal-binding</keyword>
<comment type="caution">
    <text evidence="1">Lacks conserved residue(s) required for the propagation of feature annotation.</text>
</comment>
<feature type="binding site" evidence="1">
    <location>
        <position position="150"/>
    </location>
    <ligand>
        <name>Zn(2+)</name>
        <dbReference type="ChEBI" id="CHEBI:29105"/>
        <note>catalytic</note>
    </ligand>
</feature>
<evidence type="ECO:0000313" key="5">
    <source>
        <dbReference type="EMBL" id="KAF6528583.1"/>
    </source>
</evidence>
<keyword evidence="1 2" id="KW-0645">Protease</keyword>
<evidence type="ECO:0000259" key="3">
    <source>
        <dbReference type="PROSITE" id="PS51864"/>
    </source>
</evidence>
<comment type="caution">
    <text evidence="5">The sequence shown here is derived from an EMBL/GenBank/DDBJ whole genome shotgun (WGS) entry which is preliminary data.</text>
</comment>
<evidence type="ECO:0000256" key="2">
    <source>
        <dbReference type="RuleBase" id="RU361183"/>
    </source>
</evidence>
<feature type="signal peptide" evidence="2">
    <location>
        <begin position="1"/>
        <end position="22"/>
    </location>
</feature>
<feature type="domain" description="Peptidase M12A" evidence="3">
    <location>
        <begin position="47"/>
        <end position="259"/>
    </location>
</feature>
<dbReference type="SMART" id="SM00235">
    <property type="entry name" value="ZnMc"/>
    <property type="match status" value="1"/>
</dbReference>
<keyword evidence="1 2" id="KW-0482">Metalloprotease</keyword>
<feature type="chain" id="PRO_5044521585" description="Metalloendopeptidase" evidence="2">
    <location>
        <begin position="23"/>
        <end position="403"/>
    </location>
</feature>
<keyword evidence="2" id="KW-0732">Signal</keyword>
<evidence type="ECO:0000313" key="4">
    <source>
        <dbReference type="EMBL" id="KAF6528119.1"/>
    </source>
</evidence>
<evidence type="ECO:0000256" key="1">
    <source>
        <dbReference type="PROSITE-ProRule" id="PRU01211"/>
    </source>
</evidence>
<dbReference type="SUPFAM" id="SSF55486">
    <property type="entry name" value="Metalloproteases ('zincins'), catalytic domain"/>
    <property type="match status" value="1"/>
</dbReference>
<dbReference type="EMBL" id="JACDXP010000002">
    <property type="protein sequence ID" value="KAF6528119.1"/>
    <property type="molecule type" value="Genomic_DNA"/>
</dbReference>
<dbReference type="PRINTS" id="PR00480">
    <property type="entry name" value="ASTACIN"/>
</dbReference>
<reference evidence="5 6" key="1">
    <citation type="journal article" date="2020" name="bioRxiv">
        <title>A chromosome-scale genome assembly for the Fusarium oxysporum strain Fo5176 to establish a model Arabidopsis-fungal pathosystem.</title>
        <authorList>
            <person name="Fokkens L."/>
            <person name="Guo L."/>
            <person name="Dora S."/>
            <person name="Wang B."/>
            <person name="Ye K."/>
            <person name="Sanchez-Rodriguez C."/>
            <person name="Croll D."/>
        </authorList>
    </citation>
    <scope>NUCLEOTIDE SEQUENCE [LARGE SCALE GENOMIC DNA]</scope>
    <source>
        <strain evidence="5 6">Fo5176</strain>
    </source>
</reference>
<protein>
    <recommendedName>
        <fullName evidence="2">Metalloendopeptidase</fullName>
        <ecNumber evidence="2">3.4.24.-</ecNumber>
    </recommendedName>
</protein>
<keyword evidence="1 2" id="KW-0378">Hydrolase</keyword>
<sequence>MTSMSFKTIAILTFAVLQPALGAVFPSNIFNRSEIEAMSLEKRGSMNAWYQLWDSAEIPYILQSLPHDLSESIRSAMREWEQSTCVRFLPKTTQSAWANFKKYDDGCFARILGSPRSGETIVNLDYPNAWEKLISAGTYKACLEAGTPSHELGHLIGLTHEHQRPDRDQYIRILTDRIEKDSLDQFTIDTAADVHVPFDYNSVMLYDTKAFAKTNALTPIVGSKSLKHTMETITNKEIDPWDSPTANDFKAVNDAYKCEEYYTRVIPQCLAGTIPANGDYSSYSFILDKHTEAYMRANGYTHVAAHQNCRSNRAGQDTDNWGFTPLNGWGPRAQYKVTTNRCKKDFDRHASRYEVALCKGDNEGACDIKCGLRRVCPFDASGKQVDSKAIDVVDNNLWICHPH</sequence>
<gene>
    <name evidence="4" type="ORF">HZS61_008421</name>
    <name evidence="5" type="ORF">HZS61_008885</name>
</gene>
<dbReference type="EMBL" id="JACDXP010000002">
    <property type="protein sequence ID" value="KAF6528583.1"/>
    <property type="molecule type" value="Genomic_DNA"/>
</dbReference>
<organism evidence="5 6">
    <name type="scientific">Fusarium oxysporum f. sp. conglutinans</name>
    <dbReference type="NCBI Taxonomy" id="100902"/>
    <lineage>
        <taxon>Eukaryota</taxon>
        <taxon>Fungi</taxon>
        <taxon>Dikarya</taxon>
        <taxon>Ascomycota</taxon>
        <taxon>Pezizomycotina</taxon>
        <taxon>Sordariomycetes</taxon>
        <taxon>Hypocreomycetidae</taxon>
        <taxon>Hypocreales</taxon>
        <taxon>Nectriaceae</taxon>
        <taxon>Fusarium</taxon>
        <taxon>Fusarium oxysporum species complex</taxon>
    </lineage>
</organism>
<feature type="binding site" evidence="1">
    <location>
        <position position="154"/>
    </location>
    <ligand>
        <name>Zn(2+)</name>
        <dbReference type="ChEBI" id="CHEBI:29105"/>
        <note>catalytic</note>
    </ligand>
</feature>
<dbReference type="Gene3D" id="3.40.390.10">
    <property type="entry name" value="Collagenase (Catalytic Domain)"/>
    <property type="match status" value="1"/>
</dbReference>
<name>A0A8H6H1N0_FUSOX</name>
<dbReference type="InterPro" id="IPR001506">
    <property type="entry name" value="Peptidase_M12A"/>
</dbReference>
<dbReference type="GO" id="GO:0008270">
    <property type="term" value="F:zinc ion binding"/>
    <property type="evidence" value="ECO:0007669"/>
    <property type="project" value="UniProtKB-UniRule"/>
</dbReference>
<proteinExistence type="predicted"/>
<dbReference type="GO" id="GO:0006508">
    <property type="term" value="P:proteolysis"/>
    <property type="evidence" value="ECO:0007669"/>
    <property type="project" value="UniProtKB-KW"/>
</dbReference>
<keyword evidence="1 2" id="KW-0862">Zinc</keyword>
<dbReference type="InterPro" id="IPR024079">
    <property type="entry name" value="MetalloPept_cat_dom_sf"/>
</dbReference>
<dbReference type="InterPro" id="IPR006026">
    <property type="entry name" value="Peptidase_Metallo"/>
</dbReference>
<comment type="cofactor">
    <cofactor evidence="1 2">
        <name>Zn(2+)</name>
        <dbReference type="ChEBI" id="CHEBI:29105"/>
    </cofactor>
    <text evidence="1 2">Binds 1 zinc ion per subunit.</text>
</comment>
<dbReference type="PROSITE" id="PS51864">
    <property type="entry name" value="ASTACIN"/>
    <property type="match status" value="1"/>
</dbReference>
<dbReference type="PANTHER" id="PTHR10127">
    <property type="entry name" value="DISCOIDIN, CUB, EGF, LAMININ , AND ZINC METALLOPROTEASE DOMAIN CONTAINING"/>
    <property type="match status" value="1"/>
</dbReference>
<dbReference type="GO" id="GO:0004222">
    <property type="term" value="F:metalloendopeptidase activity"/>
    <property type="evidence" value="ECO:0007669"/>
    <property type="project" value="UniProtKB-UniRule"/>
</dbReference>
<feature type="active site" evidence="1">
    <location>
        <position position="151"/>
    </location>
</feature>
<dbReference type="EC" id="3.4.24.-" evidence="2"/>
<feature type="binding site" evidence="1">
    <location>
        <position position="160"/>
    </location>
    <ligand>
        <name>Zn(2+)</name>
        <dbReference type="ChEBI" id="CHEBI:29105"/>
        <note>catalytic</note>
    </ligand>
</feature>
<dbReference type="Pfam" id="PF01400">
    <property type="entry name" value="Astacin"/>
    <property type="match status" value="1"/>
</dbReference>
<evidence type="ECO:0000313" key="6">
    <source>
        <dbReference type="Proteomes" id="UP000593570"/>
    </source>
</evidence>
<dbReference type="PANTHER" id="PTHR10127:SF850">
    <property type="entry name" value="METALLOENDOPEPTIDASE"/>
    <property type="match status" value="1"/>
</dbReference>
<accession>A0A8H6H1N0</accession>